<gene>
    <name evidence="1" type="ORF">IB211_02634c</name>
</gene>
<dbReference type="Proteomes" id="UP000064844">
    <property type="component" value="Chromosome"/>
</dbReference>
<keyword evidence="2" id="KW-1185">Reference proteome</keyword>
<reference evidence="1 2" key="1">
    <citation type="journal article" date="2015" name="Nat. Commun.">
        <title>Production of butyrate from lysine and the Amadori product fructoselysine by a human gut commensal.</title>
        <authorList>
            <person name="Bui T.P."/>
            <person name="Ritari J."/>
            <person name="Boeren S."/>
            <person name="de Waard P."/>
            <person name="Plugge C.M."/>
            <person name="de Vos W.M."/>
        </authorList>
    </citation>
    <scope>NUCLEOTIDE SEQUENCE [LARGE SCALE GENOMIC DNA]</scope>
    <source>
        <strain evidence="1 2">AF211</strain>
    </source>
</reference>
<dbReference type="AlphaFoldDB" id="A0A0S2W6P2"/>
<dbReference type="eggNOG" id="ENOG5030W2K">
    <property type="taxonomic scope" value="Bacteria"/>
</dbReference>
<dbReference type="KEGG" id="ibu:IB211_02634c"/>
<dbReference type="RefSeq" id="WP_033117338.1">
    <property type="nucleotide sequence ID" value="NZ_CALICV010000088.1"/>
</dbReference>
<organism evidence="1 2">
    <name type="scientific">Intestinimonas butyriciproducens</name>
    <dbReference type="NCBI Taxonomy" id="1297617"/>
    <lineage>
        <taxon>Bacteria</taxon>
        <taxon>Bacillati</taxon>
        <taxon>Bacillota</taxon>
        <taxon>Clostridia</taxon>
        <taxon>Eubacteriales</taxon>
        <taxon>Intestinimonas</taxon>
    </lineage>
</organism>
<evidence type="ECO:0000313" key="2">
    <source>
        <dbReference type="Proteomes" id="UP000064844"/>
    </source>
</evidence>
<protein>
    <submittedName>
        <fullName evidence="1">Protein clustered with ethanolamine utilization</fullName>
    </submittedName>
</protein>
<reference evidence="2" key="2">
    <citation type="submission" date="2015-04" db="EMBL/GenBank/DDBJ databases">
        <title>A butyrogenic pathway from the amino acid lysine in a human gut commensal.</title>
        <authorList>
            <person name="de Vos W.M."/>
            <person name="Bui N.T.P."/>
            <person name="Plugge C.M."/>
            <person name="Ritari J."/>
        </authorList>
    </citation>
    <scope>NUCLEOTIDE SEQUENCE [LARGE SCALE GENOMIC DNA]</scope>
    <source>
        <strain evidence="2">AF211</strain>
    </source>
</reference>
<proteinExistence type="predicted"/>
<dbReference type="EMBL" id="CP011307">
    <property type="protein sequence ID" value="ALP95025.1"/>
    <property type="molecule type" value="Genomic_DNA"/>
</dbReference>
<evidence type="ECO:0000313" key="1">
    <source>
        <dbReference type="EMBL" id="ALP95025.1"/>
    </source>
</evidence>
<dbReference type="STRING" id="1297617.IB211_02634c"/>
<name>A0A0S2W6P2_9FIRM</name>
<sequence length="90" mass="10317">MTMEEREGALVITRLPIEQMGLLTLGLALTGEERQVLEALLAGKKVKVLETGLEYKQYRKTAPLGVYQKFVSLERELREMGVCVVRDRHW</sequence>
<accession>A0A0S2W6P2</accession>